<feature type="domain" description="DUF4114" evidence="2">
    <location>
        <begin position="319"/>
        <end position="401"/>
    </location>
</feature>
<dbReference type="Pfam" id="PF16130">
    <property type="entry name" value="DUF4842"/>
    <property type="match status" value="1"/>
</dbReference>
<evidence type="ECO:0000259" key="2">
    <source>
        <dbReference type="Pfam" id="PF13448"/>
    </source>
</evidence>
<protein>
    <recommendedName>
        <fullName evidence="6">LruC domain-containing protein</fullName>
    </recommendedName>
</protein>
<dbReference type="Pfam" id="PF13448">
    <property type="entry name" value="DUF4114"/>
    <property type="match status" value="1"/>
</dbReference>
<gene>
    <name evidence="4" type="ORF">C7T94_12360</name>
</gene>
<dbReference type="PROSITE" id="PS51257">
    <property type="entry name" value="PROKAR_LIPOPROTEIN"/>
    <property type="match status" value="1"/>
</dbReference>
<dbReference type="Proteomes" id="UP000240912">
    <property type="component" value="Unassembled WGS sequence"/>
</dbReference>
<evidence type="ECO:0000313" key="4">
    <source>
        <dbReference type="EMBL" id="PST83363.1"/>
    </source>
</evidence>
<dbReference type="OrthoDB" id="1204817at2"/>
<organism evidence="4 5">
    <name type="scientific">Pedobacter yulinensis</name>
    <dbReference type="NCBI Taxonomy" id="2126353"/>
    <lineage>
        <taxon>Bacteria</taxon>
        <taxon>Pseudomonadati</taxon>
        <taxon>Bacteroidota</taxon>
        <taxon>Sphingobacteriia</taxon>
        <taxon>Sphingobacteriales</taxon>
        <taxon>Sphingobacteriaceae</taxon>
        <taxon>Pedobacter</taxon>
    </lineage>
</organism>
<dbReference type="NCBIfam" id="TIGR04456">
    <property type="entry name" value="LruC_dom"/>
    <property type="match status" value="1"/>
</dbReference>
<feature type="signal peptide" evidence="1">
    <location>
        <begin position="1"/>
        <end position="21"/>
    </location>
</feature>
<dbReference type="EMBL" id="PYLS01000005">
    <property type="protein sequence ID" value="PST83363.1"/>
    <property type="molecule type" value="Genomic_DNA"/>
</dbReference>
<dbReference type="InterPro" id="IPR031025">
    <property type="entry name" value="LruC_dom"/>
</dbReference>
<evidence type="ECO:0000259" key="3">
    <source>
        <dbReference type="Pfam" id="PF16130"/>
    </source>
</evidence>
<feature type="chain" id="PRO_5015474344" description="LruC domain-containing protein" evidence="1">
    <location>
        <begin position="22"/>
        <end position="708"/>
    </location>
</feature>
<dbReference type="InterPro" id="IPR032295">
    <property type="entry name" value="DUF4842"/>
</dbReference>
<evidence type="ECO:0000313" key="5">
    <source>
        <dbReference type="Proteomes" id="UP000240912"/>
    </source>
</evidence>
<evidence type="ECO:0008006" key="6">
    <source>
        <dbReference type="Google" id="ProtNLM"/>
    </source>
</evidence>
<accession>A0A2T3HLS6</accession>
<keyword evidence="5" id="KW-1185">Reference proteome</keyword>
<evidence type="ECO:0000256" key="1">
    <source>
        <dbReference type="SAM" id="SignalP"/>
    </source>
</evidence>
<sequence>MNKFKLLAGFLLVILSIAACKKDSSGPEPDPSEEPGNGIPASFSYLTTHQVNVSIQLLSNNNQPVAGAVVTVVAADAPEKTFMKGVSDGAGFVKGVISVPSYLDTIAILPKYTGLLNEVRSVIKGKSTVNIVIGGENGLSGDVVISSANSAMASLEKFRGDASTQGLFGTDYGFPSPYTSAADAVVNTSEYPFSLGRPKYLSTTSDVIDASLLSYINASIPEGLPLTQTHPEYLTSTVQSNIVVTQNDTEVFITFVSEGASYRNSLAWYSYPTNNPPTQASGSSLVGAIDAVTYVFPNASAYGSSGGLRTGNKVSLGRFNAGTTVALVLIQDAWSASSGVSYTNTKFYTDSRFNPESNTSLRKHSVMLYDSRHNLFLFGFEDINRTSSSDNDFNDLVVYASGSRAGSISTTNVALIDTRVDSDGDGVEDDLDEFPNDAARAYTSYYPSANSWATLAFEDNWPNQGDYDVNDLVVNYRYTYVSNAGNNVVEMTGDFQPIAAGADFKNGFGVQLPVASSAVASVSGQSLTNGYVTQAANGVEAGQARAVIIPFDNHENLLKNADGSPQVNTDPSKAKATGSIASVTVRFTSPVTTAALGTAPYNPFLISNRRRAYEVHLPNNVPTDKADKSLFTTGADNSAPATGRYYLDKNNSPWALNFADAFSYPSETKSISSTYLRFLDWAKSGGTSYLDWYVNTAAGYRQTNNIYK</sequence>
<feature type="domain" description="DUF4842" evidence="3">
    <location>
        <begin position="486"/>
        <end position="693"/>
    </location>
</feature>
<comment type="caution">
    <text evidence="4">The sequence shown here is derived from an EMBL/GenBank/DDBJ whole genome shotgun (WGS) entry which is preliminary data.</text>
</comment>
<proteinExistence type="predicted"/>
<dbReference type="AlphaFoldDB" id="A0A2T3HLS6"/>
<keyword evidence="1" id="KW-0732">Signal</keyword>
<name>A0A2T3HLS6_9SPHI</name>
<reference evidence="4 5" key="1">
    <citation type="submission" date="2018-03" db="EMBL/GenBank/DDBJ databases">
        <authorList>
            <person name="Keele B.F."/>
        </authorList>
    </citation>
    <scope>NUCLEOTIDE SEQUENCE [LARGE SCALE GENOMIC DNA]</scope>
    <source>
        <strain evidence="4 5">YL28-9</strain>
    </source>
</reference>
<dbReference type="RefSeq" id="WP_107215623.1">
    <property type="nucleotide sequence ID" value="NZ_KZ686269.1"/>
</dbReference>
<dbReference type="InterPro" id="IPR025193">
    <property type="entry name" value="DUF4114"/>
</dbReference>